<gene>
    <name evidence="1" type="primary">6</name>
    <name evidence="1" type="ORF">SEA_MANGERIA_6</name>
</gene>
<keyword evidence="2" id="KW-1185">Reference proteome</keyword>
<accession>A0A6B9M128</accession>
<evidence type="ECO:0000313" key="1">
    <source>
        <dbReference type="EMBL" id="QHB47576.1"/>
    </source>
</evidence>
<organism evidence="1 2">
    <name type="scientific">Mycobacterium phage Mangeria</name>
    <dbReference type="NCBI Taxonomy" id="2686471"/>
    <lineage>
        <taxon>Viruses</taxon>
        <taxon>Duplodnaviria</taxon>
        <taxon>Heunggongvirae</taxon>
        <taxon>Uroviricota</taxon>
        <taxon>Caudoviricetes</taxon>
        <taxon>Ceeclamvirinae</taxon>
        <taxon>Bixzunavirus</taxon>
        <taxon>Bixzunavirus mangeria</taxon>
    </lineage>
</organism>
<dbReference type="GeneID" id="64764494"/>
<dbReference type="EMBL" id="MN735434">
    <property type="protein sequence ID" value="QHB47576.1"/>
    <property type="molecule type" value="Genomic_DNA"/>
</dbReference>
<sequence length="124" mass="13619">MNDESRAVLTEALVEASYDYWYEKQTLGVDSRGKDVCAYLVDRLLSLPGVAVIQLPEPEVWDGPGKERYWRIGDTTVTVDKWNVLSVTLNDDWSDDETPPSAADFRDLAAALLAAAAVVAEGEA</sequence>
<dbReference type="KEGG" id="vg:64764494"/>
<evidence type="ECO:0000313" key="2">
    <source>
        <dbReference type="Proteomes" id="UP000463917"/>
    </source>
</evidence>
<dbReference type="Proteomes" id="UP000463917">
    <property type="component" value="Segment"/>
</dbReference>
<protein>
    <submittedName>
        <fullName evidence="1">Uncharacterized protein</fullName>
    </submittedName>
</protein>
<name>A0A6B9M128_9CAUD</name>
<reference evidence="1 2" key="1">
    <citation type="submission" date="2019-11" db="EMBL/GenBank/DDBJ databases">
        <authorList>
            <person name="Kistler A.L."/>
            <person name="Divens A.M."/>
            <person name="Garlena R.A."/>
            <person name="Russell D.A."/>
            <person name="Pope W.H."/>
            <person name="Jacobs-Sera D."/>
            <person name="Hatfull G.F."/>
        </authorList>
    </citation>
    <scope>NUCLEOTIDE SEQUENCE [LARGE SCALE GENOMIC DNA]</scope>
</reference>
<dbReference type="RefSeq" id="YP_010057646.1">
    <property type="nucleotide sequence ID" value="NC_054718.1"/>
</dbReference>
<proteinExistence type="predicted"/>